<dbReference type="Pfam" id="PF00015">
    <property type="entry name" value="MCPsignal"/>
    <property type="match status" value="1"/>
</dbReference>
<comment type="subcellular location">
    <subcellularLocation>
        <location evidence="1">Cell membrane</location>
    </subcellularLocation>
</comment>
<dbReference type="Proteomes" id="UP000682403">
    <property type="component" value="Unassembled WGS sequence"/>
</dbReference>
<comment type="similarity">
    <text evidence="5">Belongs to the methyl-accepting chemotaxis (MCP) protein family.</text>
</comment>
<evidence type="ECO:0000256" key="7">
    <source>
        <dbReference type="SAM" id="Coils"/>
    </source>
</evidence>
<name>A0ABS5LGS8_9BACI</name>
<dbReference type="Gene3D" id="6.10.340.10">
    <property type="match status" value="1"/>
</dbReference>
<evidence type="ECO:0000313" key="12">
    <source>
        <dbReference type="Proteomes" id="UP000682403"/>
    </source>
</evidence>
<evidence type="ECO:0000259" key="10">
    <source>
        <dbReference type="PROSITE" id="PS50885"/>
    </source>
</evidence>
<dbReference type="RefSeq" id="WP_211559289.1">
    <property type="nucleotide sequence ID" value="NZ_JAGVRK010000001.1"/>
</dbReference>
<dbReference type="Gene3D" id="1.10.287.950">
    <property type="entry name" value="Methyl-accepting chemotaxis protein"/>
    <property type="match status" value="1"/>
</dbReference>
<keyword evidence="2" id="KW-1003">Cell membrane</keyword>
<dbReference type="PROSITE" id="PS50885">
    <property type="entry name" value="HAMP"/>
    <property type="match status" value="1"/>
</dbReference>
<keyword evidence="8" id="KW-1133">Transmembrane helix</keyword>
<evidence type="ECO:0000259" key="9">
    <source>
        <dbReference type="PROSITE" id="PS50111"/>
    </source>
</evidence>
<evidence type="ECO:0000313" key="11">
    <source>
        <dbReference type="EMBL" id="MBS2969708.1"/>
    </source>
</evidence>
<keyword evidence="4 6" id="KW-0807">Transducer</keyword>
<evidence type="ECO:0000256" key="5">
    <source>
        <dbReference type="ARBA" id="ARBA00029447"/>
    </source>
</evidence>
<dbReference type="PROSITE" id="PS50111">
    <property type="entry name" value="CHEMOTAXIS_TRANSDUC_2"/>
    <property type="match status" value="1"/>
</dbReference>
<sequence length="592" mass="65576">MKRIWLRRLPDRQYFLAFKQSAERFMKSASNLGKNSSGIKNGFSLQTRIIALVLFILVTSVLVVGITSYQKAKETTISIIENRLEREVNTTNEIAGNLMFAYIGDEEGFNKRFNKTVLPNQSSQLIQDGLNADFYLLKDKQVTMLEGTGEELKYQELGDLAKNEKQTIVHKKINGVDYTLSIKEIQELKGIMIIAVETESYLAPIYSLANFTAWTVAISILIATILIVFFVRGLTKPLSQLRVVMKQVREGSLDSGKEIKTNIPEIRSLVTSFNQMIAQMRTMISNMNSTTLDLSQTGSELTASSADVLDQNEQLVEAIKVVKMGAEQTAATSETSVAAFNQMKGEIKTALTSMEYLFKSAEGMNESADKGGKKISGLISEIHEFGLEFEKMNEIIRGVKNHSSSISKVVSLIQSVSEQTKLLALNAAIEAARAGESGKGFAVVANEVRKLADQSSKAAEEIKGSVQKMENISIKASNEFGELHSSLKSHLTAAEESRYSFDHLMEEMKSVNAELKEMNSNMHSLQESMPLMEQSTENFVSVSQETLASAEQMLASSEEQMVQINHTHEIGNKLTSLSNELSSLTNEFKLAK</sequence>
<comment type="caution">
    <text evidence="11">The sequence shown here is derived from an EMBL/GenBank/DDBJ whole genome shotgun (WGS) entry which is preliminary data.</text>
</comment>
<dbReference type="CDD" id="cd06225">
    <property type="entry name" value="HAMP"/>
    <property type="match status" value="1"/>
</dbReference>
<keyword evidence="3 8" id="KW-0472">Membrane</keyword>
<feature type="domain" description="Methyl-accepting transducer" evidence="9">
    <location>
        <begin position="304"/>
        <end position="554"/>
    </location>
</feature>
<feature type="domain" description="HAMP" evidence="10">
    <location>
        <begin position="232"/>
        <end position="285"/>
    </location>
</feature>
<protein>
    <submittedName>
        <fullName evidence="11">Methyl-accepting chemotaxis protein</fullName>
    </submittedName>
</protein>
<evidence type="ECO:0000256" key="4">
    <source>
        <dbReference type="ARBA" id="ARBA00023224"/>
    </source>
</evidence>
<feature type="transmembrane region" description="Helical" evidence="8">
    <location>
        <begin position="49"/>
        <end position="69"/>
    </location>
</feature>
<dbReference type="SUPFAM" id="SSF58104">
    <property type="entry name" value="Methyl-accepting chemotaxis protein (MCP) signaling domain"/>
    <property type="match status" value="1"/>
</dbReference>
<proteinExistence type="inferred from homology"/>
<reference evidence="11 12" key="1">
    <citation type="submission" date="2021-04" db="EMBL/GenBank/DDBJ databases">
        <title>Metabacillus sp. strain KIGAM252 whole genome sequence.</title>
        <authorList>
            <person name="Seo M.-J."/>
            <person name="Cho E.-S."/>
            <person name="Hwang C.Y."/>
            <person name="Yoon D.J."/>
        </authorList>
    </citation>
    <scope>NUCLEOTIDE SEQUENCE [LARGE SCALE GENOMIC DNA]</scope>
    <source>
        <strain evidence="11 12">KIGAM252</strain>
    </source>
</reference>
<evidence type="ECO:0000256" key="3">
    <source>
        <dbReference type="ARBA" id="ARBA00023136"/>
    </source>
</evidence>
<dbReference type="SMART" id="SM00283">
    <property type="entry name" value="MA"/>
    <property type="match status" value="1"/>
</dbReference>
<feature type="coiled-coil region" evidence="7">
    <location>
        <begin position="501"/>
        <end position="567"/>
    </location>
</feature>
<dbReference type="SMART" id="SM00304">
    <property type="entry name" value="HAMP"/>
    <property type="match status" value="1"/>
</dbReference>
<dbReference type="EMBL" id="JAGVRK010000001">
    <property type="protein sequence ID" value="MBS2969708.1"/>
    <property type="molecule type" value="Genomic_DNA"/>
</dbReference>
<evidence type="ECO:0000256" key="1">
    <source>
        <dbReference type="ARBA" id="ARBA00004236"/>
    </source>
</evidence>
<dbReference type="Pfam" id="PF00672">
    <property type="entry name" value="HAMP"/>
    <property type="match status" value="1"/>
</dbReference>
<keyword evidence="12" id="KW-1185">Reference proteome</keyword>
<keyword evidence="8" id="KW-0812">Transmembrane</keyword>
<gene>
    <name evidence="11" type="ORF">J9317_13125</name>
</gene>
<dbReference type="InterPro" id="IPR004089">
    <property type="entry name" value="MCPsignal_dom"/>
</dbReference>
<accession>A0ABS5LGS8</accession>
<dbReference type="PANTHER" id="PTHR32089:SF114">
    <property type="entry name" value="METHYL-ACCEPTING CHEMOTAXIS PROTEIN MCPB"/>
    <property type="match status" value="1"/>
</dbReference>
<evidence type="ECO:0000256" key="8">
    <source>
        <dbReference type="SAM" id="Phobius"/>
    </source>
</evidence>
<feature type="transmembrane region" description="Helical" evidence="8">
    <location>
        <begin position="211"/>
        <end position="231"/>
    </location>
</feature>
<dbReference type="InterPro" id="IPR003660">
    <property type="entry name" value="HAMP_dom"/>
</dbReference>
<evidence type="ECO:0000256" key="6">
    <source>
        <dbReference type="PROSITE-ProRule" id="PRU00284"/>
    </source>
</evidence>
<organism evidence="11 12">
    <name type="scientific">Metabacillus flavus</name>
    <dbReference type="NCBI Taxonomy" id="2823519"/>
    <lineage>
        <taxon>Bacteria</taxon>
        <taxon>Bacillati</taxon>
        <taxon>Bacillota</taxon>
        <taxon>Bacilli</taxon>
        <taxon>Bacillales</taxon>
        <taxon>Bacillaceae</taxon>
        <taxon>Metabacillus</taxon>
    </lineage>
</organism>
<evidence type="ECO:0000256" key="2">
    <source>
        <dbReference type="ARBA" id="ARBA00022475"/>
    </source>
</evidence>
<keyword evidence="7" id="KW-0175">Coiled coil</keyword>
<dbReference type="PANTHER" id="PTHR32089">
    <property type="entry name" value="METHYL-ACCEPTING CHEMOTAXIS PROTEIN MCPB"/>
    <property type="match status" value="1"/>
</dbReference>